<dbReference type="Pfam" id="PF26037">
    <property type="entry name" value="zf-RING_DCST1_C"/>
    <property type="match status" value="1"/>
</dbReference>
<dbReference type="InterPro" id="IPR011011">
    <property type="entry name" value="Znf_FYVE_PHD"/>
</dbReference>
<dbReference type="EMBL" id="HBUF01446791">
    <property type="protein sequence ID" value="CAG6743350.1"/>
    <property type="molecule type" value="Transcribed_RNA"/>
</dbReference>
<proteinExistence type="predicted"/>
<evidence type="ECO:0000259" key="1">
    <source>
        <dbReference type="Pfam" id="PF26037"/>
    </source>
</evidence>
<organism evidence="2">
    <name type="scientific">Cacopsylla melanoneura</name>
    <dbReference type="NCBI Taxonomy" id="428564"/>
    <lineage>
        <taxon>Eukaryota</taxon>
        <taxon>Metazoa</taxon>
        <taxon>Ecdysozoa</taxon>
        <taxon>Arthropoda</taxon>
        <taxon>Hexapoda</taxon>
        <taxon>Insecta</taxon>
        <taxon>Pterygota</taxon>
        <taxon>Neoptera</taxon>
        <taxon>Paraneoptera</taxon>
        <taxon>Hemiptera</taxon>
        <taxon>Sternorrhyncha</taxon>
        <taxon>Psylloidea</taxon>
        <taxon>Psyllidae</taxon>
        <taxon>Psyllinae</taxon>
        <taxon>Cacopsylla</taxon>
    </lineage>
</organism>
<dbReference type="PANTHER" id="PTHR21041:SF17">
    <property type="entry name" value="E3 UBIQUITIN-PROTEIN LIGASE DCST1"/>
    <property type="match status" value="1"/>
</dbReference>
<evidence type="ECO:0000313" key="2">
    <source>
        <dbReference type="EMBL" id="CAG6643576.1"/>
    </source>
</evidence>
<dbReference type="EMBL" id="HBUF01127779">
    <property type="protein sequence ID" value="CAG6643576.1"/>
    <property type="molecule type" value="Transcribed_RNA"/>
</dbReference>
<dbReference type="InterPro" id="IPR051856">
    <property type="entry name" value="CSR-E3_Ligase_Protein"/>
</dbReference>
<feature type="domain" description="E3 ubiquitin-protein ligase DCST1-like C-terminal" evidence="1">
    <location>
        <begin position="92"/>
        <end position="134"/>
    </location>
</feature>
<name>A0A8D8R4J2_9HEMI</name>
<protein>
    <submittedName>
        <fullName evidence="2">DC-STAMP domain-containing protein 1</fullName>
    </submittedName>
</protein>
<accession>A0A8D8R4J2</accession>
<dbReference type="AlphaFoldDB" id="A0A8D8R4J2"/>
<sequence length="150" mass="18282">MSTLHITLPRYLTRLRRVCCAVFYRRHEKRRVLYLYNESLRQRRAFFKFKRARVTQLVKENRLDEDANPLLIMRLRFPRYFGWLVMFPWARRSCLICKEPEGRNWPKIACPDCPYVFCAECWDMIEHSCYLCYPVAQEGEQSGDEWNKSE</sequence>
<dbReference type="PANTHER" id="PTHR21041">
    <property type="entry name" value="DENDRITIC CELL-SPECIFIC TRANSMEMBRANE PROTEIN"/>
    <property type="match status" value="1"/>
</dbReference>
<dbReference type="InterPro" id="IPR058842">
    <property type="entry name" value="DCST1_C"/>
</dbReference>
<dbReference type="SUPFAM" id="SSF57903">
    <property type="entry name" value="FYVE/PHD zinc finger"/>
    <property type="match status" value="1"/>
</dbReference>
<reference evidence="2" key="1">
    <citation type="submission" date="2021-05" db="EMBL/GenBank/DDBJ databases">
        <authorList>
            <person name="Alioto T."/>
            <person name="Alioto T."/>
            <person name="Gomez Garrido J."/>
        </authorList>
    </citation>
    <scope>NUCLEOTIDE SEQUENCE</scope>
</reference>